<dbReference type="EMBL" id="GL385396">
    <property type="protein sequence ID" value="EJT79077.1"/>
    <property type="molecule type" value="Genomic_DNA"/>
</dbReference>
<feature type="compositionally biased region" description="Low complexity" evidence="1">
    <location>
        <begin position="1"/>
        <end position="13"/>
    </location>
</feature>
<reference evidence="3" key="4">
    <citation type="journal article" date="2015" name="G3 (Bethesda)">
        <title>Genome sequences of three phytopathogenic species of the Magnaporthaceae family of fungi.</title>
        <authorList>
            <person name="Okagaki L.H."/>
            <person name="Nunes C.C."/>
            <person name="Sailsbery J."/>
            <person name="Clay B."/>
            <person name="Brown D."/>
            <person name="John T."/>
            <person name="Oh Y."/>
            <person name="Young N."/>
            <person name="Fitzgerald M."/>
            <person name="Haas B.J."/>
            <person name="Zeng Q."/>
            <person name="Young S."/>
            <person name="Adiconis X."/>
            <person name="Fan L."/>
            <person name="Levin J.Z."/>
            <person name="Mitchell T.K."/>
            <person name="Okubara P.A."/>
            <person name="Farman M.L."/>
            <person name="Kohn L.M."/>
            <person name="Birren B."/>
            <person name="Ma L.-J."/>
            <person name="Dean R.A."/>
        </authorList>
    </citation>
    <scope>NUCLEOTIDE SEQUENCE</scope>
    <source>
        <strain evidence="3">R3-111a-1</strain>
    </source>
</reference>
<sequence length="937" mass="100314">MATTASGPAASAPQPYPTLPASPTLTNPDMILPDYPDYDRTSSPDMDQDRSQSPLMMWKNAHAAATSSQLHQLYTMSGPPLLPTVSPVTPTTPIIYGNGTMLSDIGEVTEAESTPGRPSPARRRDTSPGDEALRSSPTMGLEAVRKLQRQRSHDRGRRSSLDSNSTITTQEQTNLFADFDDTVSVGDSVFQGDDEESVADSYVPDEAPRSLPQSQHPARHNGLEDGFSSAERRAAAASDRQSAFLLSQRAEQILANAKRRLTASSLPAHTTMEGNLNRARSSLHTSSPSISSLGSDGTVPSPTLQFRSGSSRDSTSSLGHTRMGSDNTLRIGIPVKVYPQRSASALGAAGGYRQPLTTSRSVDQIRESSRYASARPTHKPLVGLDSPLEALSENEDDASRPHAGAESSIRNSAYLEGYLSPTFGQGNDGAKVVTRSASTTQMRDIRDQVKDLKGKISNLRDQARADSLRRRSFQSLRTPSPFTHARIEQWCPEPTTNRLEDAEEAVSRDSEQSGADGDTSPGRNGDIAEYGRAQASSGVTPESEAGSLQEEAMAALQNGDESLVLGAHANSEASETNDDDVSDMLTENGDFGDDQYETADAQGYESESGESAYHDTLQHPISHEDRKDAFDYEHFILHSALGTISQQRLARGDRSGSFSSDDSVVTTRGPFGIDATILEETTGEPKLRRRGSNSSDSTAASVGSVESFATADEGRRSHDGGRRTADADRPRGQSRVREHGRNSTSPPVDTTQAGHGPLEPGADGIGELRSPPVATVLRRPASSAAVPFHRPSVSSFESTGTMRSFPLVTRKKAASVSLTGHSIAGLHSSSPDGDLRAISDKLMNEAAAVYAQQAGPGYQVGRTSPTKRGGSVLVRSNTPAPMQHLLREDQFLVERLVAGIGRCVLGLSENGRAGAESRMYHRRLDAARRILEGIDSV</sequence>
<feature type="compositionally biased region" description="Low complexity" evidence="1">
    <location>
        <begin position="308"/>
        <end position="317"/>
    </location>
</feature>
<dbReference type="eggNOG" id="ENOG502SDRZ">
    <property type="taxonomic scope" value="Eukaryota"/>
</dbReference>
<evidence type="ECO:0000256" key="1">
    <source>
        <dbReference type="SAM" id="MobiDB-lite"/>
    </source>
</evidence>
<dbReference type="GeneID" id="20344624"/>
<feature type="compositionally biased region" description="Polar residues" evidence="1">
    <location>
        <begin position="742"/>
        <end position="753"/>
    </location>
</feature>
<gene>
    <name evidence="3" type="primary">20344624</name>
    <name evidence="2" type="ORF">GGTG_04166</name>
</gene>
<feature type="compositionally biased region" description="Basic and acidic residues" evidence="1">
    <location>
        <begin position="712"/>
        <end position="741"/>
    </location>
</feature>
<protein>
    <submittedName>
        <fullName evidence="2 3">Uncharacterized protein</fullName>
    </submittedName>
</protein>
<keyword evidence="4" id="KW-1185">Reference proteome</keyword>
<feature type="compositionally biased region" description="Polar residues" evidence="1">
    <location>
        <begin position="298"/>
        <end position="307"/>
    </location>
</feature>
<dbReference type="OrthoDB" id="3438840at2759"/>
<feature type="region of interest" description="Disordered" evidence="1">
    <location>
        <begin position="645"/>
        <end position="769"/>
    </location>
</feature>
<dbReference type="HOGENOM" id="CLU_008005_0_0_1"/>
<feature type="compositionally biased region" description="Basic and acidic residues" evidence="1">
    <location>
        <begin position="151"/>
        <end position="160"/>
    </location>
</feature>
<feature type="region of interest" description="Disordered" evidence="1">
    <location>
        <begin position="349"/>
        <end position="384"/>
    </location>
</feature>
<feature type="compositionally biased region" description="Polar residues" evidence="1">
    <location>
        <begin position="161"/>
        <end position="173"/>
    </location>
</feature>
<feature type="compositionally biased region" description="Low complexity" evidence="1">
    <location>
        <begin position="655"/>
        <end position="668"/>
    </location>
</feature>
<reference evidence="4" key="1">
    <citation type="submission" date="2010-07" db="EMBL/GenBank/DDBJ databases">
        <title>The genome sequence of Gaeumannomyces graminis var. tritici strain R3-111a-1.</title>
        <authorList>
            <consortium name="The Broad Institute Genome Sequencing Platform"/>
            <person name="Ma L.-J."/>
            <person name="Dead R."/>
            <person name="Young S."/>
            <person name="Zeng Q."/>
            <person name="Koehrsen M."/>
            <person name="Alvarado L."/>
            <person name="Berlin A."/>
            <person name="Chapman S.B."/>
            <person name="Chen Z."/>
            <person name="Freedman E."/>
            <person name="Gellesch M."/>
            <person name="Goldberg J."/>
            <person name="Griggs A."/>
            <person name="Gujja S."/>
            <person name="Heilman E.R."/>
            <person name="Heiman D."/>
            <person name="Hepburn T."/>
            <person name="Howarth C."/>
            <person name="Jen D."/>
            <person name="Larson L."/>
            <person name="Mehta T."/>
            <person name="Neiman D."/>
            <person name="Pearson M."/>
            <person name="Roberts A."/>
            <person name="Saif S."/>
            <person name="Shea T."/>
            <person name="Shenoy N."/>
            <person name="Sisk P."/>
            <person name="Stolte C."/>
            <person name="Sykes S."/>
            <person name="Walk T."/>
            <person name="White J."/>
            <person name="Yandava C."/>
            <person name="Haas B."/>
            <person name="Nusbaum C."/>
            <person name="Birren B."/>
        </authorList>
    </citation>
    <scope>NUCLEOTIDE SEQUENCE [LARGE SCALE GENOMIC DNA]</scope>
    <source>
        <strain evidence="4">R3-111a-1</strain>
    </source>
</reference>
<dbReference type="Proteomes" id="UP000006039">
    <property type="component" value="Unassembled WGS sequence"/>
</dbReference>
<reference evidence="3" key="5">
    <citation type="submission" date="2018-04" db="UniProtKB">
        <authorList>
            <consortium name="EnsemblFungi"/>
        </authorList>
    </citation>
    <scope>IDENTIFICATION</scope>
    <source>
        <strain evidence="3">R3-111a-1</strain>
    </source>
</reference>
<organism evidence="2">
    <name type="scientific">Gaeumannomyces tritici (strain R3-111a-1)</name>
    <name type="common">Wheat and barley take-all root rot fungus</name>
    <name type="synonym">Gaeumannomyces graminis var. tritici</name>
    <dbReference type="NCBI Taxonomy" id="644352"/>
    <lineage>
        <taxon>Eukaryota</taxon>
        <taxon>Fungi</taxon>
        <taxon>Dikarya</taxon>
        <taxon>Ascomycota</taxon>
        <taxon>Pezizomycotina</taxon>
        <taxon>Sordariomycetes</taxon>
        <taxon>Sordariomycetidae</taxon>
        <taxon>Magnaporthales</taxon>
        <taxon>Magnaporthaceae</taxon>
        <taxon>Gaeumannomyces</taxon>
    </lineage>
</organism>
<feature type="region of interest" description="Disordered" evidence="1">
    <location>
        <begin position="106"/>
        <end position="173"/>
    </location>
</feature>
<feature type="compositionally biased region" description="Basic and acidic residues" evidence="1">
    <location>
        <begin position="122"/>
        <end position="133"/>
    </location>
</feature>
<reference evidence="2" key="2">
    <citation type="submission" date="2010-07" db="EMBL/GenBank/DDBJ databases">
        <authorList>
            <consortium name="The Broad Institute Genome Sequencing Platform"/>
            <consortium name="Broad Institute Genome Sequencing Center for Infectious Disease"/>
            <person name="Ma L.-J."/>
            <person name="Dead R."/>
            <person name="Young S."/>
            <person name="Zeng Q."/>
            <person name="Koehrsen M."/>
            <person name="Alvarado L."/>
            <person name="Berlin A."/>
            <person name="Chapman S.B."/>
            <person name="Chen Z."/>
            <person name="Freedman E."/>
            <person name="Gellesch M."/>
            <person name="Goldberg J."/>
            <person name="Griggs A."/>
            <person name="Gujja S."/>
            <person name="Heilman E.R."/>
            <person name="Heiman D."/>
            <person name="Hepburn T."/>
            <person name="Howarth C."/>
            <person name="Jen D."/>
            <person name="Larson L."/>
            <person name="Mehta T."/>
            <person name="Neiman D."/>
            <person name="Pearson M."/>
            <person name="Roberts A."/>
            <person name="Saif S."/>
            <person name="Shea T."/>
            <person name="Shenoy N."/>
            <person name="Sisk P."/>
            <person name="Stolte C."/>
            <person name="Sykes S."/>
            <person name="Walk T."/>
            <person name="White J."/>
            <person name="Yandava C."/>
            <person name="Haas B."/>
            <person name="Nusbaum C."/>
            <person name="Birren B."/>
        </authorList>
    </citation>
    <scope>NUCLEOTIDE SEQUENCE</scope>
    <source>
        <strain evidence="2">R3-111a-1</strain>
    </source>
</reference>
<feature type="region of interest" description="Disordered" evidence="1">
    <location>
        <begin position="463"/>
        <end position="550"/>
    </location>
</feature>
<feature type="region of interest" description="Disordered" evidence="1">
    <location>
        <begin position="1"/>
        <end position="55"/>
    </location>
</feature>
<accession>J3NSC0</accession>
<evidence type="ECO:0000313" key="4">
    <source>
        <dbReference type="Proteomes" id="UP000006039"/>
    </source>
</evidence>
<feature type="region of interest" description="Disordered" evidence="1">
    <location>
        <begin position="186"/>
        <end position="235"/>
    </location>
</feature>
<dbReference type="AlphaFoldDB" id="J3NSC0"/>
<name>J3NSC0_GAET3</name>
<dbReference type="VEuPathDB" id="FungiDB:GGTG_04166"/>
<dbReference type="STRING" id="644352.J3NSC0"/>
<feature type="region of interest" description="Disordered" evidence="1">
    <location>
        <begin position="571"/>
        <end position="596"/>
    </location>
</feature>
<feature type="compositionally biased region" description="Low complexity" evidence="1">
    <location>
        <begin position="282"/>
        <end position="295"/>
    </location>
</feature>
<dbReference type="RefSeq" id="XP_009220222.1">
    <property type="nucleotide sequence ID" value="XM_009221958.1"/>
</dbReference>
<dbReference type="EnsemblFungi" id="EJT79077">
    <property type="protein sequence ID" value="EJT79077"/>
    <property type="gene ID" value="GGTG_04166"/>
</dbReference>
<proteinExistence type="predicted"/>
<evidence type="ECO:0000313" key="3">
    <source>
        <dbReference type="EnsemblFungi" id="EJT79077"/>
    </source>
</evidence>
<reference evidence="2" key="3">
    <citation type="submission" date="2010-09" db="EMBL/GenBank/DDBJ databases">
        <title>Annotation of Gaeumannomyces graminis var. tritici R3-111a-1.</title>
        <authorList>
            <consortium name="The Broad Institute Genome Sequencing Platform"/>
            <person name="Ma L.-J."/>
            <person name="Dead R."/>
            <person name="Young S.K."/>
            <person name="Zeng Q."/>
            <person name="Gargeya S."/>
            <person name="Fitzgerald M."/>
            <person name="Haas B."/>
            <person name="Abouelleil A."/>
            <person name="Alvarado L."/>
            <person name="Arachchi H.M."/>
            <person name="Berlin A."/>
            <person name="Brown A."/>
            <person name="Chapman S.B."/>
            <person name="Chen Z."/>
            <person name="Dunbar C."/>
            <person name="Freedman E."/>
            <person name="Gearin G."/>
            <person name="Gellesch M."/>
            <person name="Goldberg J."/>
            <person name="Griggs A."/>
            <person name="Gujja S."/>
            <person name="Heiman D."/>
            <person name="Howarth C."/>
            <person name="Larson L."/>
            <person name="Lui A."/>
            <person name="MacDonald P.J.P."/>
            <person name="Mehta T."/>
            <person name="Montmayeur A."/>
            <person name="Murphy C."/>
            <person name="Neiman D."/>
            <person name="Pearson M."/>
            <person name="Priest M."/>
            <person name="Roberts A."/>
            <person name="Saif S."/>
            <person name="Shea T."/>
            <person name="Shenoy N."/>
            <person name="Sisk P."/>
            <person name="Stolte C."/>
            <person name="Sykes S."/>
            <person name="Yandava C."/>
            <person name="Wortman J."/>
            <person name="Nusbaum C."/>
            <person name="Birren B."/>
        </authorList>
    </citation>
    <scope>NUCLEOTIDE SEQUENCE</scope>
    <source>
        <strain evidence="2">R3-111a-1</strain>
    </source>
</reference>
<feature type="compositionally biased region" description="Polar residues" evidence="1">
    <location>
        <begin position="692"/>
        <end position="701"/>
    </location>
</feature>
<feature type="region of interest" description="Disordered" evidence="1">
    <location>
        <begin position="277"/>
        <end position="326"/>
    </location>
</feature>
<feature type="compositionally biased region" description="Basic and acidic residues" evidence="1">
    <location>
        <begin position="37"/>
        <end position="50"/>
    </location>
</feature>
<evidence type="ECO:0000313" key="2">
    <source>
        <dbReference type="EMBL" id="EJT79077.1"/>
    </source>
</evidence>